<feature type="transmembrane region" description="Helical" evidence="1">
    <location>
        <begin position="55"/>
        <end position="74"/>
    </location>
</feature>
<keyword evidence="1" id="KW-0472">Membrane</keyword>
<keyword evidence="1" id="KW-0812">Transmembrane</keyword>
<evidence type="ECO:0000256" key="1">
    <source>
        <dbReference type="SAM" id="Phobius"/>
    </source>
</evidence>
<dbReference type="RefSeq" id="WP_186767376.1">
    <property type="nucleotide sequence ID" value="NZ_SJPF01000001.1"/>
</dbReference>
<comment type="caution">
    <text evidence="2">The sequence shown here is derived from an EMBL/GenBank/DDBJ whole genome shotgun (WGS) entry which is preliminary data.</text>
</comment>
<reference evidence="2 3" key="1">
    <citation type="submission" date="2019-02" db="EMBL/GenBank/DDBJ databases">
        <title>Deep-cultivation of Planctomycetes and their phenomic and genomic characterization uncovers novel biology.</title>
        <authorList>
            <person name="Wiegand S."/>
            <person name="Jogler M."/>
            <person name="Boedeker C."/>
            <person name="Pinto D."/>
            <person name="Vollmers J."/>
            <person name="Rivas-Marin E."/>
            <person name="Kohn T."/>
            <person name="Peeters S.H."/>
            <person name="Heuer A."/>
            <person name="Rast P."/>
            <person name="Oberbeckmann S."/>
            <person name="Bunk B."/>
            <person name="Jeske O."/>
            <person name="Meyerdierks A."/>
            <person name="Storesund J.E."/>
            <person name="Kallscheuer N."/>
            <person name="Luecker S."/>
            <person name="Lage O.M."/>
            <person name="Pohl T."/>
            <person name="Merkel B.J."/>
            <person name="Hornburger P."/>
            <person name="Mueller R.-W."/>
            <person name="Bruemmer F."/>
            <person name="Labrenz M."/>
            <person name="Spormann A.M."/>
            <person name="Op Den Camp H."/>
            <person name="Overmann J."/>
            <person name="Amann R."/>
            <person name="Jetten M.S.M."/>
            <person name="Mascher T."/>
            <person name="Medema M.H."/>
            <person name="Devos D.P."/>
            <person name="Kaster A.-K."/>
            <person name="Ovreas L."/>
            <person name="Rohde M."/>
            <person name="Galperin M.Y."/>
            <person name="Jogler C."/>
        </authorList>
    </citation>
    <scope>NUCLEOTIDE SEQUENCE [LARGE SCALE GENOMIC DNA]</scope>
    <source>
        <strain evidence="2 3">Enr8</strain>
    </source>
</reference>
<organism evidence="2 3">
    <name type="scientific">Blastopirellula retiformator</name>
    <dbReference type="NCBI Taxonomy" id="2527970"/>
    <lineage>
        <taxon>Bacteria</taxon>
        <taxon>Pseudomonadati</taxon>
        <taxon>Planctomycetota</taxon>
        <taxon>Planctomycetia</taxon>
        <taxon>Pirellulales</taxon>
        <taxon>Pirellulaceae</taxon>
        <taxon>Blastopirellula</taxon>
    </lineage>
</organism>
<dbReference type="Proteomes" id="UP000318878">
    <property type="component" value="Unassembled WGS sequence"/>
</dbReference>
<keyword evidence="1" id="KW-1133">Transmembrane helix</keyword>
<evidence type="ECO:0000313" key="3">
    <source>
        <dbReference type="Proteomes" id="UP000318878"/>
    </source>
</evidence>
<dbReference type="AlphaFoldDB" id="A0A5C5VL06"/>
<protein>
    <submittedName>
        <fullName evidence="2">Uncharacterized protein</fullName>
    </submittedName>
</protein>
<accession>A0A5C5VL06</accession>
<keyword evidence="3" id="KW-1185">Reference proteome</keyword>
<evidence type="ECO:0000313" key="2">
    <source>
        <dbReference type="EMBL" id="TWT38667.1"/>
    </source>
</evidence>
<dbReference type="EMBL" id="SJPF01000001">
    <property type="protein sequence ID" value="TWT38667.1"/>
    <property type="molecule type" value="Genomic_DNA"/>
</dbReference>
<sequence length="213" mass="23770">MSEASSAAATARFPTFSANLLLLKMLPWMFSGVTLLLLVIAIGEWMNERPTSAPSVWQAVPISVGITVVAWWTYRRYERHLLRLGREGVEISLCFAVLRSWNLGIFSSILFGRTRYGFIRWEELSSIEARSSIPEYPCRGRFSPALILTGNVWPILNRTSSVGDAPLADALAIQSAWITSSPSRVAAQIEPYLKDPQLRQTLPSLRETDLAAE</sequence>
<name>A0A5C5VL06_9BACT</name>
<proteinExistence type="predicted"/>
<gene>
    <name evidence="2" type="ORF">Enr8_03600</name>
</gene>
<feature type="transmembrane region" description="Helical" evidence="1">
    <location>
        <begin position="21"/>
        <end position="43"/>
    </location>
</feature>